<keyword evidence="3" id="KW-1185">Reference proteome</keyword>
<dbReference type="Proteomes" id="UP000299102">
    <property type="component" value="Unassembled WGS sequence"/>
</dbReference>
<name>A0A4C1X4F8_EUMVA</name>
<reference evidence="2 3" key="1">
    <citation type="journal article" date="2019" name="Commun. Biol.">
        <title>The bagworm genome reveals a unique fibroin gene that provides high tensile strength.</title>
        <authorList>
            <person name="Kono N."/>
            <person name="Nakamura H."/>
            <person name="Ohtoshi R."/>
            <person name="Tomita M."/>
            <person name="Numata K."/>
            <person name="Arakawa K."/>
        </authorList>
    </citation>
    <scope>NUCLEOTIDE SEQUENCE [LARGE SCALE GENOMIC DNA]</scope>
</reference>
<accession>A0A4C1X4F8</accession>
<feature type="region of interest" description="Disordered" evidence="1">
    <location>
        <begin position="1"/>
        <end position="28"/>
    </location>
</feature>
<protein>
    <submittedName>
        <fullName evidence="2">Uncharacterized protein</fullName>
    </submittedName>
</protein>
<organism evidence="2 3">
    <name type="scientific">Eumeta variegata</name>
    <name type="common">Bagworm moth</name>
    <name type="synonym">Eumeta japonica</name>
    <dbReference type="NCBI Taxonomy" id="151549"/>
    <lineage>
        <taxon>Eukaryota</taxon>
        <taxon>Metazoa</taxon>
        <taxon>Ecdysozoa</taxon>
        <taxon>Arthropoda</taxon>
        <taxon>Hexapoda</taxon>
        <taxon>Insecta</taxon>
        <taxon>Pterygota</taxon>
        <taxon>Neoptera</taxon>
        <taxon>Endopterygota</taxon>
        <taxon>Lepidoptera</taxon>
        <taxon>Glossata</taxon>
        <taxon>Ditrysia</taxon>
        <taxon>Tineoidea</taxon>
        <taxon>Psychidae</taxon>
        <taxon>Oiketicinae</taxon>
        <taxon>Eumeta</taxon>
    </lineage>
</organism>
<proteinExistence type="predicted"/>
<evidence type="ECO:0000313" key="2">
    <source>
        <dbReference type="EMBL" id="GBP57259.1"/>
    </source>
</evidence>
<dbReference type="EMBL" id="BGZK01000712">
    <property type="protein sequence ID" value="GBP57259.1"/>
    <property type="molecule type" value="Genomic_DNA"/>
</dbReference>
<evidence type="ECO:0000256" key="1">
    <source>
        <dbReference type="SAM" id="MobiDB-lite"/>
    </source>
</evidence>
<gene>
    <name evidence="2" type="ORF">EVAR_44076_1</name>
</gene>
<comment type="caution">
    <text evidence="2">The sequence shown here is derived from an EMBL/GenBank/DDBJ whole genome shotgun (WGS) entry which is preliminary data.</text>
</comment>
<sequence>MSKRSKGEETMISCDRQEQKSGSGGGGIAVMKAPLVTASKALRPATTRRRGAARRLTWPFPKAPSHEAGGRSNCATEFRVDINVCAAFVLNYPRQAPAAPPGAGARGRFRAAFGTKFIMPLSQYNEHDGQVRYAKGFYVYT</sequence>
<dbReference type="AlphaFoldDB" id="A0A4C1X4F8"/>
<feature type="compositionally biased region" description="Basic and acidic residues" evidence="1">
    <location>
        <begin position="1"/>
        <end position="19"/>
    </location>
</feature>
<feature type="region of interest" description="Disordered" evidence="1">
    <location>
        <begin position="40"/>
        <end position="72"/>
    </location>
</feature>
<evidence type="ECO:0000313" key="3">
    <source>
        <dbReference type="Proteomes" id="UP000299102"/>
    </source>
</evidence>